<dbReference type="Gene3D" id="1.20.910.10">
    <property type="entry name" value="Heme oxygenase-like"/>
    <property type="match status" value="1"/>
</dbReference>
<comment type="caution">
    <text evidence="3">The sequence shown here is derived from an EMBL/GenBank/DDBJ whole genome shotgun (WGS) entry which is preliminary data.</text>
</comment>
<dbReference type="PANTHER" id="PTHR43767:SF8">
    <property type="entry name" value="LONG-CHAIN-FATTY-ACID--COA LIGASE"/>
    <property type="match status" value="1"/>
</dbReference>
<evidence type="ECO:0000313" key="4">
    <source>
        <dbReference type="Proteomes" id="UP000465712"/>
    </source>
</evidence>
<evidence type="ECO:0000256" key="1">
    <source>
        <dbReference type="ARBA" id="ARBA00022598"/>
    </source>
</evidence>
<name>A0A7X4W869_9GAMM</name>
<keyword evidence="1" id="KW-0436">Ligase</keyword>
<protein>
    <submittedName>
        <fullName evidence="3">AMP-binding protein</fullName>
    </submittedName>
</protein>
<reference evidence="3 4" key="1">
    <citation type="submission" date="2017-05" db="EMBL/GenBank/DDBJ databases">
        <title>High clonality and local adaptation shapes Vibrionaceae linages within an endangered oasis.</title>
        <authorList>
            <person name="Vazquez-Rosas-Landa M."/>
        </authorList>
    </citation>
    <scope>NUCLEOTIDE SEQUENCE [LARGE SCALE GENOMIC DNA]</scope>
    <source>
        <strain evidence="3 4">P46_P4S1P180</strain>
    </source>
</reference>
<sequence length="755" mass="81559">MSNLILEQLFQFAQTAPQQAAFQGRDPATGETISLSFRQLADEVIRAADTLNQQDVHCLALKADNGLAWAIADLAAMLAGKVLIPVPVFFSDQQIRHLLTAAQVDALWGDWPVGEHAGSMTIADLPFYRLSSRSQPGQLHRQTCKVTFTSGSTAQPKGVCLSQHHLATTSQALAEALSPKVTPAKHLVMLPLATLLENITGLYVPLLLGATSVILPGGSVGLTGSSAFDPLRFAQALAEHQPESLVLTPALLMALCQIAAHQPALTRSLQFVAVGGARVAPALLAQAHALNIPAYEGYGLSECGSVVSLNLPGDDLPGSCGRPLSHAKINVTAEGDIQVTGSSMLGYLGQEASPETIHTGDIGYLDDDGFLHITGRRKNQLITGFGRNVSPEWIESEAQAFPSLFGMVVIGDSQLTLSGILFSQSPDSVPQAVQALNQQLPDYARIGNLIITDQPLANIPGLMTANGRPKRDALHHYFMPALLTAQTETRSWHSSPALLSVYTASTQSDQLALTSYKTNEDTPMNSGFFQTLITETAAARSRMTDTPIFAACQQGTINHATYLAFLTQAYHHVKHTVPLLMACGSKLPEDDEWLRQALGHYIEEEMGHQAWILNDIAACGGNPDPVRHNQGQGRVCAAIELMVSYLYHQIDRRNPMGLFGMVWVLEGTSVSLGGQIAQQIQQFLGLPDNAMTYLKSHSELDQSHIQTFESLMNRIDDPADQRAIIESANMVYGLYGQMLASLPIPRLHASDRTMH</sequence>
<dbReference type="SUPFAM" id="SSF48613">
    <property type="entry name" value="Heme oxygenase-like"/>
    <property type="match status" value="1"/>
</dbReference>
<dbReference type="PANTHER" id="PTHR43767">
    <property type="entry name" value="LONG-CHAIN-FATTY-ACID--COA LIGASE"/>
    <property type="match status" value="1"/>
</dbReference>
<dbReference type="Gene3D" id="3.40.50.12780">
    <property type="entry name" value="N-terminal domain of ligase-like"/>
    <property type="match status" value="1"/>
</dbReference>
<dbReference type="GO" id="GO:0016874">
    <property type="term" value="F:ligase activity"/>
    <property type="evidence" value="ECO:0007669"/>
    <property type="project" value="UniProtKB-KW"/>
</dbReference>
<organism evidence="3 4">
    <name type="scientific">Photobacterium halotolerans</name>
    <dbReference type="NCBI Taxonomy" id="265726"/>
    <lineage>
        <taxon>Bacteria</taxon>
        <taxon>Pseudomonadati</taxon>
        <taxon>Pseudomonadota</taxon>
        <taxon>Gammaproteobacteria</taxon>
        <taxon>Vibrionales</taxon>
        <taxon>Vibrionaceae</taxon>
        <taxon>Photobacterium</taxon>
    </lineage>
</organism>
<dbReference type="EMBL" id="WXWW01000032">
    <property type="protein sequence ID" value="NAW63914.1"/>
    <property type="molecule type" value="Genomic_DNA"/>
</dbReference>
<proteinExistence type="predicted"/>
<evidence type="ECO:0000259" key="2">
    <source>
        <dbReference type="Pfam" id="PF00501"/>
    </source>
</evidence>
<dbReference type="Proteomes" id="UP000465712">
    <property type="component" value="Unassembled WGS sequence"/>
</dbReference>
<dbReference type="Pfam" id="PF00501">
    <property type="entry name" value="AMP-binding"/>
    <property type="match status" value="1"/>
</dbReference>
<feature type="domain" description="AMP-dependent synthetase/ligase" evidence="2">
    <location>
        <begin position="13"/>
        <end position="333"/>
    </location>
</feature>
<dbReference type="InterPro" id="IPR042099">
    <property type="entry name" value="ANL_N_sf"/>
</dbReference>
<dbReference type="SMART" id="SM01236">
    <property type="entry name" value="Haem_oxygenase_2"/>
    <property type="match status" value="1"/>
</dbReference>
<dbReference type="AlphaFoldDB" id="A0A7X4W869"/>
<dbReference type="InterPro" id="IPR050237">
    <property type="entry name" value="ATP-dep_AMP-bd_enzyme"/>
</dbReference>
<dbReference type="SUPFAM" id="SSF56801">
    <property type="entry name" value="Acetyl-CoA synthetase-like"/>
    <property type="match status" value="1"/>
</dbReference>
<dbReference type="Pfam" id="PF14518">
    <property type="entry name" value="Haem_oxygenas_2"/>
    <property type="match status" value="1"/>
</dbReference>
<evidence type="ECO:0000313" key="3">
    <source>
        <dbReference type="EMBL" id="NAW63914.1"/>
    </source>
</evidence>
<accession>A0A7X4W869</accession>
<gene>
    <name evidence="3" type="ORF">CAG72_01675</name>
</gene>
<dbReference type="InterPro" id="IPR000873">
    <property type="entry name" value="AMP-dep_synth/lig_dom"/>
</dbReference>
<dbReference type="InterPro" id="IPR016084">
    <property type="entry name" value="Haem_Oase-like_multi-hlx"/>
</dbReference>